<evidence type="ECO:0000313" key="5">
    <source>
        <dbReference type="Proteomes" id="UP000199580"/>
    </source>
</evidence>
<name>A0A1G8RRY0_9FLAO</name>
<gene>
    <name evidence="4" type="ORF">SAMN04487935_0230</name>
</gene>
<accession>A0A1G8RRY0</accession>
<dbReference type="STRING" id="1128970.SAMN04487935_0230"/>
<keyword evidence="1 2" id="KW-0732">Signal</keyword>
<organism evidence="4 5">
    <name type="scientific">Flavobacterium noncentrifugens</name>
    <dbReference type="NCBI Taxonomy" id="1128970"/>
    <lineage>
        <taxon>Bacteria</taxon>
        <taxon>Pseudomonadati</taxon>
        <taxon>Bacteroidota</taxon>
        <taxon>Flavobacteriia</taxon>
        <taxon>Flavobacteriales</taxon>
        <taxon>Flavobacteriaceae</taxon>
        <taxon>Flavobacterium</taxon>
    </lineage>
</organism>
<dbReference type="InterPro" id="IPR026444">
    <property type="entry name" value="Secre_tail"/>
</dbReference>
<proteinExistence type="predicted"/>
<feature type="signal peptide" evidence="2">
    <location>
        <begin position="1"/>
        <end position="19"/>
    </location>
</feature>
<evidence type="ECO:0000313" key="4">
    <source>
        <dbReference type="EMBL" id="SDJ19120.1"/>
    </source>
</evidence>
<feature type="domain" description="Secretion system C-terminal sorting" evidence="3">
    <location>
        <begin position="271"/>
        <end position="338"/>
    </location>
</feature>
<dbReference type="EMBL" id="FNEZ01000001">
    <property type="protein sequence ID" value="SDJ19120.1"/>
    <property type="molecule type" value="Genomic_DNA"/>
</dbReference>
<dbReference type="RefSeq" id="WP_091391466.1">
    <property type="nucleotide sequence ID" value="NZ_BKAI01000001.1"/>
</dbReference>
<feature type="chain" id="PRO_5011684081" evidence="2">
    <location>
        <begin position="20"/>
        <end position="340"/>
    </location>
</feature>
<dbReference type="Pfam" id="PF18962">
    <property type="entry name" value="Por_Secre_tail"/>
    <property type="match status" value="1"/>
</dbReference>
<dbReference type="NCBIfam" id="TIGR04183">
    <property type="entry name" value="Por_Secre_tail"/>
    <property type="match status" value="1"/>
</dbReference>
<dbReference type="AlphaFoldDB" id="A0A1G8RRY0"/>
<dbReference type="OrthoDB" id="1138233at2"/>
<reference evidence="4 5" key="1">
    <citation type="submission" date="2016-10" db="EMBL/GenBank/DDBJ databases">
        <authorList>
            <person name="de Groot N.N."/>
        </authorList>
    </citation>
    <scope>NUCLEOTIDE SEQUENCE [LARGE SCALE GENOMIC DNA]</scope>
    <source>
        <strain evidence="4 5">CGMCC 1.10076</strain>
    </source>
</reference>
<dbReference type="Proteomes" id="UP000199580">
    <property type="component" value="Unassembled WGS sequence"/>
</dbReference>
<keyword evidence="5" id="KW-1185">Reference proteome</keyword>
<evidence type="ECO:0000256" key="1">
    <source>
        <dbReference type="ARBA" id="ARBA00022729"/>
    </source>
</evidence>
<evidence type="ECO:0000259" key="3">
    <source>
        <dbReference type="Pfam" id="PF18962"/>
    </source>
</evidence>
<sequence>MKKTLLFNLFIFCTIGAIAQAPINNFYQPQDRVTYNVVQSAVPLVQETSGANMNWNFSQLTAVGTSEVHTVAPTAEELVTYLNTTAVTVTTATLGSDDFSNKIFSRTSGTTVSITGANTSQIELIYDTDNATLGNFPLNYGFTNSDGISGTYNATGGYSGSFTGNSTTAVDAYGILTVNVGSTPAATHITRLKTTQTISLDYLFFSNVGTVTQTTYSYYKNGSPMSVPVFRSTHTNINVPLMQIDYTTDSLESFEAQLNTSDFEVSGFSIAPNPATDFVTIQMKNNEIIRNLKIVDVNGRIIIESNPIENTLDLSQLQKGTYFAQIKTDSGTFAKKIIKN</sequence>
<evidence type="ECO:0000256" key="2">
    <source>
        <dbReference type="SAM" id="SignalP"/>
    </source>
</evidence>
<protein>
    <submittedName>
        <fullName evidence="4">Por secretion system C-terminal sorting domain-containing protein</fullName>
    </submittedName>
</protein>